<name>A0ABY8U3B3_TETOB</name>
<feature type="region of interest" description="Disordered" evidence="4">
    <location>
        <begin position="83"/>
        <end position="122"/>
    </location>
</feature>
<dbReference type="PANTHER" id="PTHR33791">
    <property type="entry name" value="CHAPERONIN-LIKE RBCX PROTEIN 1, CHLOROPLASTIC"/>
    <property type="match status" value="1"/>
</dbReference>
<dbReference type="Pfam" id="PF02341">
    <property type="entry name" value="RbcX"/>
    <property type="match status" value="1"/>
</dbReference>
<dbReference type="Gene3D" id="1.10.1200.210">
    <property type="entry name" value="Chaperonin-like RbcX"/>
    <property type="match status" value="1"/>
</dbReference>
<organism evidence="5 6">
    <name type="scientific">Tetradesmus obliquus</name>
    <name type="common">Green alga</name>
    <name type="synonym">Acutodesmus obliquus</name>
    <dbReference type="NCBI Taxonomy" id="3088"/>
    <lineage>
        <taxon>Eukaryota</taxon>
        <taxon>Viridiplantae</taxon>
        <taxon>Chlorophyta</taxon>
        <taxon>core chlorophytes</taxon>
        <taxon>Chlorophyceae</taxon>
        <taxon>CS clade</taxon>
        <taxon>Sphaeropleales</taxon>
        <taxon>Scenedesmaceae</taxon>
        <taxon>Tetradesmus</taxon>
    </lineage>
</organism>
<keyword evidence="2" id="KW-0143">Chaperone</keyword>
<evidence type="ECO:0000256" key="4">
    <source>
        <dbReference type="SAM" id="MobiDB-lite"/>
    </source>
</evidence>
<dbReference type="SUPFAM" id="SSF158615">
    <property type="entry name" value="RbcX-like"/>
    <property type="match status" value="1"/>
</dbReference>
<reference evidence="5 6" key="1">
    <citation type="submission" date="2023-05" db="EMBL/GenBank/DDBJ databases">
        <title>A 100% complete, gapless, phased diploid assembly of the Scenedesmus obliquus UTEX 3031 genome.</title>
        <authorList>
            <person name="Biondi T.C."/>
            <person name="Hanschen E.R."/>
            <person name="Kwon T."/>
            <person name="Eng W."/>
            <person name="Kruse C.P.S."/>
            <person name="Koehler S.I."/>
            <person name="Kunde Y."/>
            <person name="Gleasner C.D."/>
            <person name="You Mak K.T."/>
            <person name="Polle J."/>
            <person name="Hovde B.T."/>
            <person name="Starkenburg S.R."/>
        </authorList>
    </citation>
    <scope>NUCLEOTIDE SEQUENCE [LARGE SCALE GENOMIC DNA]</scope>
    <source>
        <strain evidence="5 6">DOE0152z</strain>
    </source>
</reference>
<dbReference type="EMBL" id="CP126214">
    <property type="protein sequence ID" value="WIA15885.1"/>
    <property type="molecule type" value="Genomic_DNA"/>
</dbReference>
<accession>A0ABY8U3B3</accession>
<dbReference type="Proteomes" id="UP001244341">
    <property type="component" value="Chromosome 7b"/>
</dbReference>
<keyword evidence="6" id="KW-1185">Reference proteome</keyword>
<gene>
    <name evidence="5" type="ORF">OEZ85_012634</name>
</gene>
<evidence type="ECO:0000313" key="6">
    <source>
        <dbReference type="Proteomes" id="UP001244341"/>
    </source>
</evidence>
<protein>
    <submittedName>
        <fullName evidence="5">Uncharacterized protein</fullName>
    </submittedName>
</protein>
<keyword evidence="1" id="KW-0602">Photosynthesis</keyword>
<evidence type="ECO:0000256" key="1">
    <source>
        <dbReference type="ARBA" id="ARBA00022531"/>
    </source>
</evidence>
<evidence type="ECO:0000256" key="2">
    <source>
        <dbReference type="ARBA" id="ARBA00023186"/>
    </source>
</evidence>
<dbReference type="InterPro" id="IPR038052">
    <property type="entry name" value="Chaperonin_RbcX_sf"/>
</dbReference>
<evidence type="ECO:0000313" key="5">
    <source>
        <dbReference type="EMBL" id="WIA15885.1"/>
    </source>
</evidence>
<keyword evidence="3" id="KW-0120">Carbon dioxide fixation</keyword>
<feature type="compositionally biased region" description="Polar residues" evidence="4">
    <location>
        <begin position="98"/>
        <end position="113"/>
    </location>
</feature>
<evidence type="ECO:0000256" key="3">
    <source>
        <dbReference type="ARBA" id="ARBA00023300"/>
    </source>
</evidence>
<dbReference type="PANTHER" id="PTHR33791:SF1">
    <property type="entry name" value="RUBISCO CHAPERONE RBCX"/>
    <property type="match status" value="1"/>
</dbReference>
<proteinExistence type="predicted"/>
<dbReference type="InterPro" id="IPR003435">
    <property type="entry name" value="Chaperonin_RcbX"/>
</dbReference>
<sequence length="122" mass="13233">MYVPSDSFGGLSPERKASQALQSLFTFISAKIVLAQLEGSGRGALASYNQEQYEALFSHLQEASLSDPHAWLEQLMRKDKALAEASSSSAECEDTSKEATVSDSGTQTPSSNSQELQQQQEQ</sequence>